<evidence type="ECO:0000313" key="6">
    <source>
        <dbReference type="EMBL" id="MET1754566.1"/>
    </source>
</evidence>
<protein>
    <recommendedName>
        <fullName evidence="5">Cytochrome c domain-containing protein</fullName>
    </recommendedName>
</protein>
<dbReference type="SUPFAM" id="SSF46626">
    <property type="entry name" value="Cytochrome c"/>
    <property type="match status" value="1"/>
</dbReference>
<name>A0ABV2CY92_9SPHN</name>
<dbReference type="Proteomes" id="UP001548713">
    <property type="component" value="Unassembled WGS sequence"/>
</dbReference>
<keyword evidence="3 4" id="KW-0408">Iron</keyword>
<proteinExistence type="predicted"/>
<dbReference type="RefSeq" id="WP_353982992.1">
    <property type="nucleotide sequence ID" value="NZ_JBEWLY010000008.1"/>
</dbReference>
<keyword evidence="2 4" id="KW-0479">Metal-binding</keyword>
<dbReference type="EMBL" id="JBEWLY010000008">
    <property type="protein sequence ID" value="MET1754566.1"/>
    <property type="molecule type" value="Genomic_DNA"/>
</dbReference>
<comment type="caution">
    <text evidence="6">The sequence shown here is derived from an EMBL/GenBank/DDBJ whole genome shotgun (WGS) entry which is preliminary data.</text>
</comment>
<gene>
    <name evidence="6" type="ORF">ABVV53_03705</name>
</gene>
<feature type="domain" description="Cytochrome c" evidence="5">
    <location>
        <begin position="7"/>
        <end position="104"/>
    </location>
</feature>
<dbReference type="PROSITE" id="PS51007">
    <property type="entry name" value="CYTC"/>
    <property type="match status" value="1"/>
</dbReference>
<keyword evidence="1 4" id="KW-0349">Heme</keyword>
<sequence>MIAAAFAPAHAGPSAAPSPYSMACQSCHKPDGSGVRGVFPRISSRLGAAAQTAEGRKWLIATVLFGQSGAIVVDGKPIRSAMPAFARLSDSPVAETLNWLLAGAGKPFNAAEVAAMRAQPGMSAAKVGQMRAGLAKAGTIK</sequence>
<evidence type="ECO:0000256" key="1">
    <source>
        <dbReference type="ARBA" id="ARBA00022617"/>
    </source>
</evidence>
<evidence type="ECO:0000313" key="7">
    <source>
        <dbReference type="Proteomes" id="UP001548713"/>
    </source>
</evidence>
<dbReference type="InterPro" id="IPR036909">
    <property type="entry name" value="Cyt_c-like_dom_sf"/>
</dbReference>
<keyword evidence="7" id="KW-1185">Reference proteome</keyword>
<dbReference type="Gene3D" id="1.10.760.10">
    <property type="entry name" value="Cytochrome c-like domain"/>
    <property type="match status" value="1"/>
</dbReference>
<reference evidence="6 7" key="1">
    <citation type="submission" date="2024-07" db="EMBL/GenBank/DDBJ databases">
        <title>Novosphingobium kalidii RD2P27.</title>
        <authorList>
            <person name="Sun J.-Q."/>
        </authorList>
    </citation>
    <scope>NUCLEOTIDE SEQUENCE [LARGE SCALE GENOMIC DNA]</scope>
    <source>
        <strain evidence="6 7">RD2P27</strain>
    </source>
</reference>
<organism evidence="6 7">
    <name type="scientific">Novosphingobium kalidii</name>
    <dbReference type="NCBI Taxonomy" id="3230299"/>
    <lineage>
        <taxon>Bacteria</taxon>
        <taxon>Pseudomonadati</taxon>
        <taxon>Pseudomonadota</taxon>
        <taxon>Alphaproteobacteria</taxon>
        <taxon>Sphingomonadales</taxon>
        <taxon>Sphingomonadaceae</taxon>
        <taxon>Novosphingobium</taxon>
    </lineage>
</organism>
<evidence type="ECO:0000256" key="2">
    <source>
        <dbReference type="ARBA" id="ARBA00022723"/>
    </source>
</evidence>
<evidence type="ECO:0000256" key="4">
    <source>
        <dbReference type="PROSITE-ProRule" id="PRU00433"/>
    </source>
</evidence>
<dbReference type="InterPro" id="IPR009056">
    <property type="entry name" value="Cyt_c-like_dom"/>
</dbReference>
<accession>A0ABV2CY92</accession>
<evidence type="ECO:0000259" key="5">
    <source>
        <dbReference type="PROSITE" id="PS51007"/>
    </source>
</evidence>
<evidence type="ECO:0000256" key="3">
    <source>
        <dbReference type="ARBA" id="ARBA00023004"/>
    </source>
</evidence>